<proteinExistence type="predicted"/>
<evidence type="ECO:0000313" key="2">
    <source>
        <dbReference type="EMBL" id="KAJ8401070.1"/>
    </source>
</evidence>
<keyword evidence="3" id="KW-1185">Reference proteome</keyword>
<protein>
    <submittedName>
        <fullName evidence="2">Uncharacterized protein</fullName>
    </submittedName>
</protein>
<sequence length="107" mass="12043">MKLTKEKEKLYTFQCILCQPKQKLLNASKTPSPNLRTHIQWEANTTNATLASEPGTRAKLTERARKLHAARRTVSRPVLILASTSKSDPDSGEKSDQQRYAVASFEE</sequence>
<name>A0AAD7WLG5_9TELE</name>
<feature type="region of interest" description="Disordered" evidence="1">
    <location>
        <begin position="80"/>
        <end position="107"/>
    </location>
</feature>
<reference evidence="2" key="1">
    <citation type="journal article" date="2023" name="Science">
        <title>Genome structures resolve the early diversification of teleost fishes.</title>
        <authorList>
            <person name="Parey E."/>
            <person name="Louis A."/>
            <person name="Montfort J."/>
            <person name="Bouchez O."/>
            <person name="Roques C."/>
            <person name="Iampietro C."/>
            <person name="Lluch J."/>
            <person name="Castinel A."/>
            <person name="Donnadieu C."/>
            <person name="Desvignes T."/>
            <person name="Floi Bucao C."/>
            <person name="Jouanno E."/>
            <person name="Wen M."/>
            <person name="Mejri S."/>
            <person name="Dirks R."/>
            <person name="Jansen H."/>
            <person name="Henkel C."/>
            <person name="Chen W.J."/>
            <person name="Zahm M."/>
            <person name="Cabau C."/>
            <person name="Klopp C."/>
            <person name="Thompson A.W."/>
            <person name="Robinson-Rechavi M."/>
            <person name="Braasch I."/>
            <person name="Lecointre G."/>
            <person name="Bobe J."/>
            <person name="Postlethwait J.H."/>
            <person name="Berthelot C."/>
            <person name="Roest Crollius H."/>
            <person name="Guiguen Y."/>
        </authorList>
    </citation>
    <scope>NUCLEOTIDE SEQUENCE</scope>
    <source>
        <strain evidence="2">NC1722</strain>
    </source>
</reference>
<accession>A0AAD7WLG5</accession>
<gene>
    <name evidence="2" type="ORF">AAFF_G00390270</name>
</gene>
<dbReference type="AlphaFoldDB" id="A0AAD7WLG5"/>
<dbReference type="Proteomes" id="UP001221898">
    <property type="component" value="Unassembled WGS sequence"/>
</dbReference>
<feature type="compositionally biased region" description="Basic and acidic residues" evidence="1">
    <location>
        <begin position="87"/>
        <end position="97"/>
    </location>
</feature>
<comment type="caution">
    <text evidence="2">The sequence shown here is derived from an EMBL/GenBank/DDBJ whole genome shotgun (WGS) entry which is preliminary data.</text>
</comment>
<organism evidence="2 3">
    <name type="scientific">Aldrovandia affinis</name>
    <dbReference type="NCBI Taxonomy" id="143900"/>
    <lineage>
        <taxon>Eukaryota</taxon>
        <taxon>Metazoa</taxon>
        <taxon>Chordata</taxon>
        <taxon>Craniata</taxon>
        <taxon>Vertebrata</taxon>
        <taxon>Euteleostomi</taxon>
        <taxon>Actinopterygii</taxon>
        <taxon>Neopterygii</taxon>
        <taxon>Teleostei</taxon>
        <taxon>Notacanthiformes</taxon>
        <taxon>Halosauridae</taxon>
        <taxon>Aldrovandia</taxon>
    </lineage>
</organism>
<evidence type="ECO:0000313" key="3">
    <source>
        <dbReference type="Proteomes" id="UP001221898"/>
    </source>
</evidence>
<dbReference type="EMBL" id="JAINUG010000073">
    <property type="protein sequence ID" value="KAJ8401070.1"/>
    <property type="molecule type" value="Genomic_DNA"/>
</dbReference>
<evidence type="ECO:0000256" key="1">
    <source>
        <dbReference type="SAM" id="MobiDB-lite"/>
    </source>
</evidence>